<evidence type="ECO:0000313" key="10">
    <source>
        <dbReference type="Proteomes" id="UP000176420"/>
    </source>
</evidence>
<comment type="cofactor">
    <cofactor evidence="1">
        <name>Mg(2+)</name>
        <dbReference type="ChEBI" id="CHEBI:18420"/>
    </cofactor>
</comment>
<evidence type="ECO:0000256" key="4">
    <source>
        <dbReference type="ARBA" id="ARBA00022840"/>
    </source>
</evidence>
<dbReference type="InterPro" id="IPR027417">
    <property type="entry name" value="P-loop_NTPase"/>
</dbReference>
<evidence type="ECO:0000259" key="7">
    <source>
        <dbReference type="PROSITE" id="PS51710"/>
    </source>
</evidence>
<dbReference type="SUPFAM" id="SSF52540">
    <property type="entry name" value="P-loop containing nucleoside triphosphate hydrolases"/>
    <property type="match status" value="1"/>
</dbReference>
<evidence type="ECO:0000259" key="8">
    <source>
        <dbReference type="PROSITE" id="PS51880"/>
    </source>
</evidence>
<feature type="binding site" evidence="6">
    <location>
        <begin position="12"/>
        <end position="17"/>
    </location>
    <ligand>
        <name>ATP</name>
        <dbReference type="ChEBI" id="CHEBI:30616"/>
    </ligand>
</feature>
<keyword evidence="5" id="KW-0460">Magnesium</keyword>
<evidence type="ECO:0000256" key="5">
    <source>
        <dbReference type="ARBA" id="ARBA00022842"/>
    </source>
</evidence>
<dbReference type="PROSITE" id="PS51880">
    <property type="entry name" value="TGS"/>
    <property type="match status" value="1"/>
</dbReference>
<dbReference type="GO" id="GO:0016887">
    <property type="term" value="F:ATP hydrolysis activity"/>
    <property type="evidence" value="ECO:0007669"/>
    <property type="project" value="UniProtKB-UniRule"/>
</dbReference>
<comment type="similarity">
    <text evidence="6">Belongs to the TRAFAC class OBG-HflX-like GTPase superfamily. OBG GTPase family. YchF/OLA1 subfamily.</text>
</comment>
<evidence type="ECO:0000256" key="1">
    <source>
        <dbReference type="ARBA" id="ARBA00001946"/>
    </source>
</evidence>
<dbReference type="InterPro" id="IPR006073">
    <property type="entry name" value="GTP-bd"/>
</dbReference>
<evidence type="ECO:0000256" key="2">
    <source>
        <dbReference type="ARBA" id="ARBA00022723"/>
    </source>
</evidence>
<dbReference type="Gene3D" id="3.10.20.30">
    <property type="match status" value="1"/>
</dbReference>
<dbReference type="PANTHER" id="PTHR23305:SF18">
    <property type="entry name" value="OBG-TYPE G DOMAIN-CONTAINING PROTEIN"/>
    <property type="match status" value="1"/>
</dbReference>
<organism evidence="9 10">
    <name type="scientific">Candidatus Kerfeldbacteria bacterium RIFOXYB2_FULL_38_14</name>
    <dbReference type="NCBI Taxonomy" id="1798547"/>
    <lineage>
        <taxon>Bacteria</taxon>
        <taxon>Candidatus Kerfeldiibacteriota</taxon>
    </lineage>
</organism>
<dbReference type="InterPro" id="IPR031167">
    <property type="entry name" value="G_OBG"/>
</dbReference>
<protein>
    <recommendedName>
        <fullName evidence="6">Ribosome-binding ATPase YchF</fullName>
    </recommendedName>
</protein>
<gene>
    <name evidence="6" type="primary">ychF</name>
    <name evidence="9" type="ORF">A2319_04575</name>
</gene>
<dbReference type="GO" id="GO:0043023">
    <property type="term" value="F:ribosomal large subunit binding"/>
    <property type="evidence" value="ECO:0007669"/>
    <property type="project" value="UniProtKB-UniRule"/>
</dbReference>
<dbReference type="Pfam" id="PF06071">
    <property type="entry name" value="YchF-GTPase_C"/>
    <property type="match status" value="1"/>
</dbReference>
<dbReference type="AlphaFoldDB" id="A0A1G2BEM1"/>
<dbReference type="SUPFAM" id="SSF81271">
    <property type="entry name" value="TGS-like"/>
    <property type="match status" value="1"/>
</dbReference>
<dbReference type="InterPro" id="IPR004396">
    <property type="entry name" value="ATPase_YchF/OLA1"/>
</dbReference>
<dbReference type="GO" id="GO:0005525">
    <property type="term" value="F:GTP binding"/>
    <property type="evidence" value="ECO:0007669"/>
    <property type="project" value="InterPro"/>
</dbReference>
<evidence type="ECO:0000256" key="6">
    <source>
        <dbReference type="HAMAP-Rule" id="MF_00944"/>
    </source>
</evidence>
<accession>A0A1G2BEM1</accession>
<dbReference type="GO" id="GO:0046872">
    <property type="term" value="F:metal ion binding"/>
    <property type="evidence" value="ECO:0007669"/>
    <property type="project" value="UniProtKB-KW"/>
</dbReference>
<dbReference type="InterPro" id="IPR004095">
    <property type="entry name" value="TGS"/>
</dbReference>
<comment type="caution">
    <text evidence="9">The sequence shown here is derived from an EMBL/GenBank/DDBJ whole genome shotgun (WGS) entry which is preliminary data.</text>
</comment>
<reference evidence="9 10" key="1">
    <citation type="journal article" date="2016" name="Nat. Commun.">
        <title>Thousands of microbial genomes shed light on interconnected biogeochemical processes in an aquifer system.</title>
        <authorList>
            <person name="Anantharaman K."/>
            <person name="Brown C.T."/>
            <person name="Hug L.A."/>
            <person name="Sharon I."/>
            <person name="Castelle C.J."/>
            <person name="Probst A.J."/>
            <person name="Thomas B.C."/>
            <person name="Singh A."/>
            <person name="Wilkins M.J."/>
            <person name="Karaoz U."/>
            <person name="Brodie E.L."/>
            <person name="Williams K.H."/>
            <person name="Hubbard S.S."/>
            <person name="Banfield J.F."/>
        </authorList>
    </citation>
    <scope>NUCLEOTIDE SEQUENCE [LARGE SCALE GENOMIC DNA]</scope>
</reference>
<keyword evidence="2" id="KW-0479">Metal-binding</keyword>
<dbReference type="EMBL" id="MHKI01000006">
    <property type="protein sequence ID" value="OGY87693.1"/>
    <property type="molecule type" value="Genomic_DNA"/>
</dbReference>
<keyword evidence="4 6" id="KW-0067">ATP-binding</keyword>
<dbReference type="PANTHER" id="PTHR23305">
    <property type="entry name" value="OBG GTPASE FAMILY"/>
    <property type="match status" value="1"/>
</dbReference>
<name>A0A1G2BEM1_9BACT</name>
<dbReference type="Gene3D" id="1.10.150.300">
    <property type="entry name" value="TGS-like domain"/>
    <property type="match status" value="1"/>
</dbReference>
<dbReference type="GO" id="GO:0005737">
    <property type="term" value="C:cytoplasm"/>
    <property type="evidence" value="ECO:0007669"/>
    <property type="project" value="TreeGrafter"/>
</dbReference>
<evidence type="ECO:0000313" key="9">
    <source>
        <dbReference type="EMBL" id="OGY87693.1"/>
    </source>
</evidence>
<dbReference type="PRINTS" id="PR00326">
    <property type="entry name" value="GTP1OBG"/>
</dbReference>
<dbReference type="InterPro" id="IPR012676">
    <property type="entry name" value="TGS-like"/>
</dbReference>
<dbReference type="InterPro" id="IPR012675">
    <property type="entry name" value="Beta-grasp_dom_sf"/>
</dbReference>
<sequence>MSLQIGIVGLPNVGKSTLFQALTRQAVPAENFPFCTIDPNVGVVAVPDERLEKIAPLVHTQKKVPTIIEFVDIAGLVAGAHKGEGLGNQFLQHIREVDAIAEVVRTFNDPDVIHVAGQANPQDDVETIHTELLMADLQVVEKLIVNANKKARGQDKNAIIELAVLEKMQQALNNGQLANQVVLTAKEEEMAKAWNLLTQKPFLFVANCDEKTKLTDLSPFLQKKNPILISAKIEAELSQLSETDAQEYLQALGMRETGLSALIKRGYETLNLLTFLTAGEKEVRAWTIKKGSLAPQAAGVIHTDFEKGFIRAEVVSYEDFMANDGWIGAREKGRVRMEGKEYAMQDGDIVVFHHS</sequence>
<dbReference type="InterPro" id="IPR023192">
    <property type="entry name" value="TGS-like_dom_sf"/>
</dbReference>
<dbReference type="InterPro" id="IPR013029">
    <property type="entry name" value="YchF_C"/>
</dbReference>
<dbReference type="HAMAP" id="MF_00944">
    <property type="entry name" value="YchF_OLA1_ATPase"/>
    <property type="match status" value="1"/>
</dbReference>
<evidence type="ECO:0000256" key="3">
    <source>
        <dbReference type="ARBA" id="ARBA00022741"/>
    </source>
</evidence>
<dbReference type="PROSITE" id="PS51710">
    <property type="entry name" value="G_OBG"/>
    <property type="match status" value="1"/>
</dbReference>
<dbReference type="Proteomes" id="UP000176420">
    <property type="component" value="Unassembled WGS sequence"/>
</dbReference>
<dbReference type="PIRSF" id="PIRSF006641">
    <property type="entry name" value="CHP00092"/>
    <property type="match status" value="1"/>
</dbReference>
<dbReference type="Pfam" id="PF01926">
    <property type="entry name" value="MMR_HSR1"/>
    <property type="match status" value="1"/>
</dbReference>
<feature type="domain" description="OBG-type G" evidence="7">
    <location>
        <begin position="3"/>
        <end position="249"/>
    </location>
</feature>
<dbReference type="FunFam" id="1.10.150.300:FF:000001">
    <property type="entry name" value="Ribosome-binding ATPase YchF"/>
    <property type="match status" value="1"/>
</dbReference>
<keyword evidence="3 6" id="KW-0547">Nucleotide-binding</keyword>
<dbReference type="Gene3D" id="3.40.50.300">
    <property type="entry name" value="P-loop containing nucleotide triphosphate hydrolases"/>
    <property type="match status" value="1"/>
</dbReference>
<feature type="domain" description="TGS" evidence="8">
    <location>
        <begin position="271"/>
        <end position="354"/>
    </location>
</feature>
<dbReference type="FunFam" id="3.10.20.30:FF:000001">
    <property type="entry name" value="Ribosome-binding ATPase YchF"/>
    <property type="match status" value="1"/>
</dbReference>
<dbReference type="CDD" id="cd04867">
    <property type="entry name" value="TGS_YchF_OLA1"/>
    <property type="match status" value="1"/>
</dbReference>
<comment type="function">
    <text evidence="6">ATPase that binds to both the 70S ribosome and the 50S ribosomal subunit in a nucleotide-independent manner.</text>
</comment>
<dbReference type="CDD" id="cd01900">
    <property type="entry name" value="YchF"/>
    <property type="match status" value="1"/>
</dbReference>
<dbReference type="InterPro" id="IPR041706">
    <property type="entry name" value="YchF_N"/>
</dbReference>
<proteinExistence type="inferred from homology"/>
<dbReference type="NCBIfam" id="TIGR00092">
    <property type="entry name" value="redox-regulated ATPase YchF"/>
    <property type="match status" value="1"/>
</dbReference>
<dbReference type="GO" id="GO:0005524">
    <property type="term" value="F:ATP binding"/>
    <property type="evidence" value="ECO:0007669"/>
    <property type="project" value="UniProtKB-UniRule"/>
</dbReference>